<dbReference type="PANTHER" id="PTHR43184:SF12">
    <property type="entry name" value="SUGAR PHOSPHATE EXCHANGER 3"/>
    <property type="match status" value="1"/>
</dbReference>
<feature type="transmembrane region" description="Helical" evidence="5">
    <location>
        <begin position="6"/>
        <end position="26"/>
    </location>
</feature>
<dbReference type="InterPro" id="IPR011701">
    <property type="entry name" value="MFS"/>
</dbReference>
<comment type="subcellular location">
    <subcellularLocation>
        <location evidence="1">Membrane</location>
        <topology evidence="1">Multi-pass membrane protein</topology>
    </subcellularLocation>
</comment>
<dbReference type="PANTHER" id="PTHR43184">
    <property type="entry name" value="MAJOR FACILITATOR SUPERFAMILY TRANSPORTER 16, ISOFORM B"/>
    <property type="match status" value="1"/>
</dbReference>
<dbReference type="InterPro" id="IPR020846">
    <property type="entry name" value="MFS_dom"/>
</dbReference>
<protein>
    <submittedName>
        <fullName evidence="7">SLC37A3</fullName>
    </submittedName>
</protein>
<evidence type="ECO:0000256" key="2">
    <source>
        <dbReference type="ARBA" id="ARBA00022692"/>
    </source>
</evidence>
<evidence type="ECO:0000256" key="1">
    <source>
        <dbReference type="ARBA" id="ARBA00004141"/>
    </source>
</evidence>
<reference evidence="7" key="1">
    <citation type="submission" date="2021-01" db="EMBL/GenBank/DDBJ databases">
        <authorList>
            <person name="Li R."/>
            <person name="Bekaert M."/>
        </authorList>
    </citation>
    <scope>NUCLEOTIDE SEQUENCE</scope>
    <source>
        <strain evidence="7">Farmed</strain>
    </source>
</reference>
<dbReference type="Pfam" id="PF07690">
    <property type="entry name" value="MFS_1"/>
    <property type="match status" value="1"/>
</dbReference>
<feature type="transmembrane region" description="Helical" evidence="5">
    <location>
        <begin position="171"/>
        <end position="196"/>
    </location>
</feature>
<keyword evidence="2 5" id="KW-0812">Transmembrane</keyword>
<dbReference type="PROSITE" id="PS50850">
    <property type="entry name" value="MFS"/>
    <property type="match status" value="1"/>
</dbReference>
<organism evidence="7 8">
    <name type="scientific">Acanthosepion pharaonis</name>
    <name type="common">Pharaoh cuttlefish</name>
    <name type="synonym">Sepia pharaonis</name>
    <dbReference type="NCBI Taxonomy" id="158019"/>
    <lineage>
        <taxon>Eukaryota</taxon>
        <taxon>Metazoa</taxon>
        <taxon>Spiralia</taxon>
        <taxon>Lophotrochozoa</taxon>
        <taxon>Mollusca</taxon>
        <taxon>Cephalopoda</taxon>
        <taxon>Coleoidea</taxon>
        <taxon>Decapodiformes</taxon>
        <taxon>Sepiida</taxon>
        <taxon>Sepiina</taxon>
        <taxon>Sepiidae</taxon>
        <taxon>Acanthosepion</taxon>
    </lineage>
</organism>
<gene>
    <name evidence="7" type="ORF">SPHA_77262</name>
</gene>
<keyword evidence="4 5" id="KW-0472">Membrane</keyword>
<feature type="transmembrane region" description="Helical" evidence="5">
    <location>
        <begin position="203"/>
        <end position="223"/>
    </location>
</feature>
<keyword evidence="3 5" id="KW-1133">Transmembrane helix</keyword>
<dbReference type="InterPro" id="IPR036259">
    <property type="entry name" value="MFS_trans_sf"/>
</dbReference>
<feature type="transmembrane region" description="Helical" evidence="5">
    <location>
        <begin position="257"/>
        <end position="276"/>
    </location>
</feature>
<dbReference type="GO" id="GO:0005789">
    <property type="term" value="C:endoplasmic reticulum membrane"/>
    <property type="evidence" value="ECO:0007669"/>
    <property type="project" value="TreeGrafter"/>
</dbReference>
<name>A0A812EUH9_ACAPH</name>
<feature type="transmembrane region" description="Helical" evidence="5">
    <location>
        <begin position="78"/>
        <end position="97"/>
    </location>
</feature>
<evidence type="ECO:0000313" key="7">
    <source>
        <dbReference type="EMBL" id="CAE1327845.1"/>
    </source>
</evidence>
<feature type="domain" description="Major facilitator superfamily (MFS) profile" evidence="6">
    <location>
        <begin position="15"/>
        <end position="313"/>
    </location>
</feature>
<keyword evidence="8" id="KW-1185">Reference proteome</keyword>
<evidence type="ECO:0000313" key="8">
    <source>
        <dbReference type="Proteomes" id="UP000597762"/>
    </source>
</evidence>
<proteinExistence type="predicted"/>
<dbReference type="Proteomes" id="UP000597762">
    <property type="component" value="Unassembled WGS sequence"/>
</dbReference>
<accession>A0A812EUH9</accession>
<dbReference type="GO" id="GO:0022857">
    <property type="term" value="F:transmembrane transporter activity"/>
    <property type="evidence" value="ECO:0007669"/>
    <property type="project" value="InterPro"/>
</dbReference>
<sequence>MALSCGGYTLYHLLIFILTFFSYAFFHATRKTLSNVKSSISAEWTSDGFFPNASVWLLPNETWNRRHIFEGQTKADPFLGYLDTGFMLAYSLGLFYSGSLGDKFSLKKVLSFGMITSGIVVYFFGSFTEFKHYYYPSLYVVLIVLNGFCQSVGWPTVIAIMGNWFGKTSRGFILGLWSSCASVGNILGALITAAVLPNGYEYAFLLTSTLLFGLGVVNLFALIDSPSEIEEEVYEYYVERPDAEDEYDLTHNFGNNIALGMFNLLLSFLSLMGRILRKFPLEIPFLAGSSVASLLTIEEYLRLLFIYFFLACF</sequence>
<feature type="transmembrane region" description="Helical" evidence="5">
    <location>
        <begin position="109"/>
        <end position="127"/>
    </location>
</feature>
<dbReference type="Gene3D" id="1.20.1250.20">
    <property type="entry name" value="MFS general substrate transporter like domains"/>
    <property type="match status" value="1"/>
</dbReference>
<evidence type="ECO:0000256" key="4">
    <source>
        <dbReference type="ARBA" id="ARBA00023136"/>
    </source>
</evidence>
<dbReference type="EMBL" id="CAHIKZ030005511">
    <property type="protein sequence ID" value="CAE1327845.1"/>
    <property type="molecule type" value="Genomic_DNA"/>
</dbReference>
<dbReference type="OrthoDB" id="3639251at2759"/>
<dbReference type="AlphaFoldDB" id="A0A812EUH9"/>
<feature type="transmembrane region" description="Helical" evidence="5">
    <location>
        <begin position="139"/>
        <end position="165"/>
    </location>
</feature>
<evidence type="ECO:0000256" key="5">
    <source>
        <dbReference type="SAM" id="Phobius"/>
    </source>
</evidence>
<evidence type="ECO:0000259" key="6">
    <source>
        <dbReference type="PROSITE" id="PS50850"/>
    </source>
</evidence>
<evidence type="ECO:0000256" key="3">
    <source>
        <dbReference type="ARBA" id="ARBA00022989"/>
    </source>
</evidence>
<comment type="caution">
    <text evidence="7">The sequence shown here is derived from an EMBL/GenBank/DDBJ whole genome shotgun (WGS) entry which is preliminary data.</text>
</comment>
<feature type="transmembrane region" description="Helical" evidence="5">
    <location>
        <begin position="283"/>
        <end position="310"/>
    </location>
</feature>
<dbReference type="SUPFAM" id="SSF103473">
    <property type="entry name" value="MFS general substrate transporter"/>
    <property type="match status" value="1"/>
</dbReference>